<dbReference type="InterPro" id="IPR013083">
    <property type="entry name" value="Znf_RING/FYVE/PHD"/>
</dbReference>
<dbReference type="GO" id="GO:0008270">
    <property type="term" value="F:zinc ion binding"/>
    <property type="evidence" value="ECO:0007669"/>
    <property type="project" value="UniProtKB-KW"/>
</dbReference>
<evidence type="ECO:0000256" key="4">
    <source>
        <dbReference type="PROSITE-ProRule" id="PRU00325"/>
    </source>
</evidence>
<name>A0A2R5LBF0_9ACAR</name>
<dbReference type="SUPFAM" id="SSF57903">
    <property type="entry name" value="FYVE/PHD zinc finger"/>
    <property type="match status" value="1"/>
</dbReference>
<evidence type="ECO:0000256" key="1">
    <source>
        <dbReference type="ARBA" id="ARBA00022723"/>
    </source>
</evidence>
<dbReference type="InterPro" id="IPR011011">
    <property type="entry name" value="Znf_FYVE_PHD"/>
</dbReference>
<feature type="compositionally biased region" description="Basic and acidic residues" evidence="5">
    <location>
        <begin position="466"/>
        <end position="476"/>
    </location>
</feature>
<dbReference type="AlphaFoldDB" id="A0A2R5LBF0"/>
<keyword evidence="3" id="KW-0862">Zinc</keyword>
<evidence type="ECO:0000259" key="6">
    <source>
        <dbReference type="PROSITE" id="PS50016"/>
    </source>
</evidence>
<evidence type="ECO:0000259" key="7">
    <source>
        <dbReference type="PROSITE" id="PS50966"/>
    </source>
</evidence>
<dbReference type="InterPro" id="IPR007527">
    <property type="entry name" value="Znf_SWIM"/>
</dbReference>
<feature type="region of interest" description="Disordered" evidence="5">
    <location>
        <begin position="466"/>
        <end position="487"/>
    </location>
</feature>
<keyword evidence="1" id="KW-0479">Metal-binding</keyword>
<evidence type="ECO:0000256" key="5">
    <source>
        <dbReference type="SAM" id="MobiDB-lite"/>
    </source>
</evidence>
<dbReference type="GO" id="GO:0003743">
    <property type="term" value="F:translation initiation factor activity"/>
    <property type="evidence" value="ECO:0007669"/>
    <property type="project" value="UniProtKB-KW"/>
</dbReference>
<keyword evidence="8" id="KW-0396">Initiation factor</keyword>
<dbReference type="InterPro" id="IPR019786">
    <property type="entry name" value="Zinc_finger_PHD-type_CS"/>
</dbReference>
<keyword evidence="2 4" id="KW-0863">Zinc-finger</keyword>
<dbReference type="SMART" id="SM00575">
    <property type="entry name" value="ZnF_PMZ"/>
    <property type="match status" value="1"/>
</dbReference>
<dbReference type="Pfam" id="PF04434">
    <property type="entry name" value="SWIM"/>
    <property type="match status" value="1"/>
</dbReference>
<dbReference type="InterPro" id="IPR052579">
    <property type="entry name" value="Zinc_finger_SWIM"/>
</dbReference>
<feature type="compositionally biased region" description="Basic residues" evidence="5">
    <location>
        <begin position="532"/>
        <end position="546"/>
    </location>
</feature>
<proteinExistence type="predicted"/>
<organism evidence="8">
    <name type="scientific">Ornithodoros turicata</name>
    <dbReference type="NCBI Taxonomy" id="34597"/>
    <lineage>
        <taxon>Eukaryota</taxon>
        <taxon>Metazoa</taxon>
        <taxon>Ecdysozoa</taxon>
        <taxon>Arthropoda</taxon>
        <taxon>Chelicerata</taxon>
        <taxon>Arachnida</taxon>
        <taxon>Acari</taxon>
        <taxon>Parasitiformes</taxon>
        <taxon>Ixodida</taxon>
        <taxon>Ixodoidea</taxon>
        <taxon>Argasidae</taxon>
        <taxon>Ornithodorinae</taxon>
        <taxon>Ornithodoros</taxon>
    </lineage>
</organism>
<evidence type="ECO:0000313" key="8">
    <source>
        <dbReference type="EMBL" id="MBY06796.1"/>
    </source>
</evidence>
<feature type="domain" description="PHD-type" evidence="6">
    <location>
        <begin position="640"/>
        <end position="691"/>
    </location>
</feature>
<accession>A0A2R5LBF0</accession>
<dbReference type="PANTHER" id="PTHR31569:SF4">
    <property type="entry name" value="SWIM-TYPE DOMAIN-CONTAINING PROTEIN"/>
    <property type="match status" value="1"/>
</dbReference>
<dbReference type="PROSITE" id="PS01359">
    <property type="entry name" value="ZF_PHD_1"/>
    <property type="match status" value="1"/>
</dbReference>
<dbReference type="EMBL" id="GGLE01002670">
    <property type="protein sequence ID" value="MBY06796.1"/>
    <property type="molecule type" value="Transcribed_RNA"/>
</dbReference>
<feature type="compositionally biased region" description="Polar residues" evidence="5">
    <location>
        <begin position="512"/>
        <end position="522"/>
    </location>
</feature>
<reference evidence="8" key="1">
    <citation type="submission" date="2018-03" db="EMBL/GenBank/DDBJ databases">
        <title>The relapsing fever spirochete Borrelia turicatae persists in the highly oxidative environment of its soft-bodied tick vector.</title>
        <authorList>
            <person name="Bourret T.J."/>
            <person name="Boyle W.K."/>
            <person name="Valenzuela J.G."/>
            <person name="Oliveira F."/>
            <person name="Lopez J.E."/>
        </authorList>
    </citation>
    <scope>NUCLEOTIDE SEQUENCE</scope>
    <source>
        <strain evidence="8">Kansas strain/isolate</strain>
        <tissue evidence="8">Salivary glands</tissue>
    </source>
</reference>
<protein>
    <submittedName>
        <fullName evidence="8">Putative transcription initiation factor tfiid subunit 3</fullName>
    </submittedName>
</protein>
<evidence type="ECO:0000256" key="3">
    <source>
        <dbReference type="ARBA" id="ARBA00022833"/>
    </source>
</evidence>
<feature type="region of interest" description="Disordered" evidence="5">
    <location>
        <begin position="499"/>
        <end position="558"/>
    </location>
</feature>
<dbReference type="InterPro" id="IPR006564">
    <property type="entry name" value="Znf_PMZ"/>
</dbReference>
<dbReference type="PANTHER" id="PTHR31569">
    <property type="entry name" value="SWIM-TYPE DOMAIN-CONTAINING PROTEIN"/>
    <property type="match status" value="1"/>
</dbReference>
<evidence type="ECO:0000256" key="2">
    <source>
        <dbReference type="ARBA" id="ARBA00022771"/>
    </source>
</evidence>
<dbReference type="Pfam" id="PF00628">
    <property type="entry name" value="PHD"/>
    <property type="match status" value="1"/>
</dbReference>
<dbReference type="InterPro" id="IPR001965">
    <property type="entry name" value="Znf_PHD"/>
</dbReference>
<sequence>MQQVFASFPEVLLLDATYRTNKLRMPLFVFLVEDGSGRSHVVAYAFVASEQQHVVTHLLQIFVRENGGTAETNVVIVDKDFTEIAAIREAFPSEPAVQLCQFHVMKAFRTAAGQLSKSAQERDRLVSSFSEMLNAPTPEMFGAAQGEFLRYANEDACTYFNKNWAPIPEMWARHLCDQVFTAGNNTTNRVESHNGKLKNVLSSSGKLHEALRALMKVSSSMLQEARHQATLLQTCNFYSHNTSGEVEKICFKELTPYACSLIVKEMKKARERLPGVQQVAPEVYSVMSSCSDTCHKVSLNEQTCSCTMFSKMGLLCRHFLAVCDQFNKIPDLKKAVKACWFKSYQLRFMAESATVMANQEPSDNDAAEILTLPGPSYQKMNRNQRFNYAMRTFKAIADLLADCPTALFVARLEFLEDIHTAWLRGEEVVEEADSSNGLVNPFQQVHNNDQVNCKANSSTMQLGHSNKDLLHRHPDSNSESGEPGQGALCTTQATLRTENVPRKDVILPEPVTDNSSNQTPALSQLKLPMVKSRGRPKKRPTQRQNKRPRDSSSTQPSFVQLPEIAQHKLLLRGIVGKAVCDNVLNCGYIVEECDIEVRPHVLPSGLLDYRVKLQKLKKFFTEDAWVLLTSSVATKKTNQLWLCRDCNEQDDGQIKMICCDHCLEWFHWTCAGVTRADSKQKLWFCVSCKQD</sequence>
<dbReference type="Gene3D" id="3.30.40.10">
    <property type="entry name" value="Zinc/RING finger domain, C3HC4 (zinc finger)"/>
    <property type="match status" value="1"/>
</dbReference>
<dbReference type="SMART" id="SM00249">
    <property type="entry name" value="PHD"/>
    <property type="match status" value="1"/>
</dbReference>
<dbReference type="InterPro" id="IPR048324">
    <property type="entry name" value="ZSWIM1-3_RNaseH-like"/>
</dbReference>
<feature type="domain" description="SWIM-type" evidence="7">
    <location>
        <begin position="295"/>
        <end position="327"/>
    </location>
</feature>
<dbReference type="PROSITE" id="PS50016">
    <property type="entry name" value="ZF_PHD_2"/>
    <property type="match status" value="1"/>
</dbReference>
<dbReference type="Pfam" id="PF21056">
    <property type="entry name" value="ZSWIM1-3_RNaseH-like"/>
    <property type="match status" value="1"/>
</dbReference>
<dbReference type="InterPro" id="IPR019787">
    <property type="entry name" value="Znf_PHD-finger"/>
</dbReference>
<dbReference type="PROSITE" id="PS50966">
    <property type="entry name" value="ZF_SWIM"/>
    <property type="match status" value="1"/>
</dbReference>
<keyword evidence="8" id="KW-0648">Protein biosynthesis</keyword>